<feature type="region of interest" description="Disordered" evidence="20">
    <location>
        <begin position="721"/>
        <end position="746"/>
    </location>
</feature>
<keyword evidence="15" id="KW-0131">Cell cycle</keyword>
<evidence type="ECO:0000256" key="18">
    <source>
        <dbReference type="ARBA" id="ARBA00080154"/>
    </source>
</evidence>
<evidence type="ECO:0000313" key="24">
    <source>
        <dbReference type="Proteomes" id="UP001347796"/>
    </source>
</evidence>
<evidence type="ECO:0000256" key="4">
    <source>
        <dbReference type="ARBA" id="ARBA00004514"/>
    </source>
</evidence>
<dbReference type="GO" id="GO:0005634">
    <property type="term" value="C:nucleus"/>
    <property type="evidence" value="ECO:0007669"/>
    <property type="project" value="UniProtKB-SubCell"/>
</dbReference>
<dbReference type="GO" id="GO:0060090">
    <property type="term" value="F:molecular adaptor activity"/>
    <property type="evidence" value="ECO:0007669"/>
    <property type="project" value="TreeGrafter"/>
</dbReference>
<gene>
    <name evidence="23" type="ORF">SNE40_011889</name>
</gene>
<feature type="compositionally biased region" description="Polar residues" evidence="20">
    <location>
        <begin position="721"/>
        <end position="734"/>
    </location>
</feature>
<dbReference type="GO" id="GO:0008285">
    <property type="term" value="P:negative regulation of cell population proliferation"/>
    <property type="evidence" value="ECO:0007669"/>
    <property type="project" value="UniProtKB-ARBA"/>
</dbReference>
<dbReference type="Gene3D" id="3.10.20.90">
    <property type="entry name" value="Phosphatidylinositol 3-kinase Catalytic Subunit, Chain A, domain 1"/>
    <property type="match status" value="1"/>
</dbReference>
<dbReference type="GO" id="GO:0015031">
    <property type="term" value="P:protein transport"/>
    <property type="evidence" value="ECO:0007669"/>
    <property type="project" value="UniProtKB-KW"/>
</dbReference>
<keyword evidence="12" id="KW-0804">Transcription</keyword>
<evidence type="ECO:0000256" key="5">
    <source>
        <dbReference type="ARBA" id="ARBA00022448"/>
    </source>
</evidence>
<evidence type="ECO:0000256" key="7">
    <source>
        <dbReference type="ARBA" id="ARBA00022553"/>
    </source>
</evidence>
<keyword evidence="9" id="KW-0072">Autophagy</keyword>
<feature type="coiled-coil region" evidence="19">
    <location>
        <begin position="1187"/>
        <end position="1270"/>
    </location>
</feature>
<protein>
    <recommendedName>
        <fullName evidence="17">RB1-inducible coiled-coil protein 1</fullName>
    </recommendedName>
    <alternativeName>
        <fullName evidence="18">FAK family kinase-interacting protein of 200 kDa</fullName>
    </alternativeName>
</protein>
<evidence type="ECO:0000256" key="16">
    <source>
        <dbReference type="ARBA" id="ARBA00053494"/>
    </source>
</evidence>
<dbReference type="EMBL" id="JAZGQO010000008">
    <property type="protein sequence ID" value="KAK6179560.1"/>
    <property type="molecule type" value="Genomic_DNA"/>
</dbReference>
<comment type="subcellular location">
    <subcellularLocation>
        <location evidence="4">Cytoplasm</location>
        <location evidence="4">Cytosol</location>
    </subcellularLocation>
    <subcellularLocation>
        <location evidence="3">Lysosome</location>
    </subcellularLocation>
    <subcellularLocation>
        <location evidence="1">Nucleus</location>
    </subcellularLocation>
    <subcellularLocation>
        <location evidence="2">Preautophagosomal structure</location>
    </subcellularLocation>
</comment>
<dbReference type="InterPro" id="IPR040040">
    <property type="entry name" value="ATG11"/>
</dbReference>
<evidence type="ECO:0000256" key="14">
    <source>
        <dbReference type="ARBA" id="ARBA00023242"/>
    </source>
</evidence>
<evidence type="ECO:0000256" key="12">
    <source>
        <dbReference type="ARBA" id="ARBA00023163"/>
    </source>
</evidence>
<feature type="domain" description="Autophagy protein ATG17-like" evidence="21">
    <location>
        <begin position="130"/>
        <end position="475"/>
    </location>
</feature>
<dbReference type="Proteomes" id="UP001347796">
    <property type="component" value="Unassembled WGS sequence"/>
</dbReference>
<evidence type="ECO:0000256" key="1">
    <source>
        <dbReference type="ARBA" id="ARBA00004123"/>
    </source>
</evidence>
<feature type="compositionally biased region" description="Basic and acidic residues" evidence="20">
    <location>
        <begin position="735"/>
        <end position="746"/>
    </location>
</feature>
<dbReference type="GO" id="GO:0019901">
    <property type="term" value="F:protein kinase binding"/>
    <property type="evidence" value="ECO:0007669"/>
    <property type="project" value="UniProtKB-ARBA"/>
</dbReference>
<keyword evidence="11 19" id="KW-0175">Coiled coil</keyword>
<evidence type="ECO:0000313" key="23">
    <source>
        <dbReference type="EMBL" id="KAK6179560.1"/>
    </source>
</evidence>
<keyword evidence="24" id="KW-1185">Reference proteome</keyword>
<dbReference type="FunFam" id="3.10.20.90:FF:000049">
    <property type="entry name" value="RB1-inducible coiled-coil protein 1 isoform X1"/>
    <property type="match status" value="1"/>
</dbReference>
<feature type="coiled-coil region" evidence="19">
    <location>
        <begin position="1028"/>
        <end position="1140"/>
    </location>
</feature>
<evidence type="ECO:0000256" key="3">
    <source>
        <dbReference type="ARBA" id="ARBA00004371"/>
    </source>
</evidence>
<evidence type="ECO:0000259" key="21">
    <source>
        <dbReference type="Pfam" id="PF04108"/>
    </source>
</evidence>
<feature type="domain" description="Autophagy-related protein 11 C-terminal" evidence="22">
    <location>
        <begin position="1320"/>
        <end position="1424"/>
    </location>
</feature>
<dbReference type="PANTHER" id="PTHR13222">
    <property type="entry name" value="RB1-INDUCIBLE COILED-COIL"/>
    <property type="match status" value="1"/>
</dbReference>
<dbReference type="Pfam" id="PF10377">
    <property type="entry name" value="ATG11"/>
    <property type="match status" value="1"/>
</dbReference>
<dbReference type="GO" id="GO:0000045">
    <property type="term" value="P:autophagosome assembly"/>
    <property type="evidence" value="ECO:0007669"/>
    <property type="project" value="InterPro"/>
</dbReference>
<evidence type="ECO:0000256" key="13">
    <source>
        <dbReference type="ARBA" id="ARBA00023228"/>
    </source>
</evidence>
<dbReference type="GO" id="GO:1990316">
    <property type="term" value="C:Atg1/ULK1 kinase complex"/>
    <property type="evidence" value="ECO:0007669"/>
    <property type="project" value="TreeGrafter"/>
</dbReference>
<feature type="compositionally biased region" description="Polar residues" evidence="20">
    <location>
        <begin position="652"/>
        <end position="661"/>
    </location>
</feature>
<organism evidence="23 24">
    <name type="scientific">Patella caerulea</name>
    <name type="common">Rayed Mediterranean limpet</name>
    <dbReference type="NCBI Taxonomy" id="87958"/>
    <lineage>
        <taxon>Eukaryota</taxon>
        <taxon>Metazoa</taxon>
        <taxon>Spiralia</taxon>
        <taxon>Lophotrochozoa</taxon>
        <taxon>Mollusca</taxon>
        <taxon>Gastropoda</taxon>
        <taxon>Patellogastropoda</taxon>
        <taxon>Patelloidea</taxon>
        <taxon>Patellidae</taxon>
        <taxon>Patella</taxon>
    </lineage>
</organism>
<dbReference type="GO" id="GO:0005829">
    <property type="term" value="C:cytosol"/>
    <property type="evidence" value="ECO:0007669"/>
    <property type="project" value="UniProtKB-SubCell"/>
</dbReference>
<dbReference type="InterPro" id="IPR019460">
    <property type="entry name" value="Atg11_C"/>
</dbReference>
<keyword evidence="14" id="KW-0539">Nucleus</keyword>
<feature type="region of interest" description="Disordered" evidence="20">
    <location>
        <begin position="643"/>
        <end position="682"/>
    </location>
</feature>
<proteinExistence type="predicted"/>
<evidence type="ECO:0000256" key="15">
    <source>
        <dbReference type="ARBA" id="ARBA00023306"/>
    </source>
</evidence>
<dbReference type="PANTHER" id="PTHR13222:SF1">
    <property type="entry name" value="RB1-INDUCIBLE COILED-COIL PROTEIN 1"/>
    <property type="match status" value="1"/>
</dbReference>
<evidence type="ECO:0000256" key="8">
    <source>
        <dbReference type="ARBA" id="ARBA00022927"/>
    </source>
</evidence>
<comment type="function">
    <text evidence="16">Involved in autophagy. Regulates early events but also late events of autophagosome formation through direct interaction with Atg16L1. Required for the formation of the autophagosome-like double-membrane structure that surrounds the Salmonella-containing vacuole (SCV) during S.typhimurium infection and subsequent xenophagy. Involved in repair of DNA damage caused by ionizing radiation, which subsequently improves cell survival by decreasing apoptosis. Inhibits PTK2/FAK1 and PTK2B/PYK2 kinase activity, affecting their downstream signaling pathways. Plays a role as a modulator of TGF-beta-signaling by restricting substrate specificity of RNF111. Functions as a DNA-binding transcription factor. Is a potent regulator of the RB1 pathway through induction of RB1 expression. Plays a crucial role in muscular differentiation. Plays an indispensable role in fetal hematopoiesis and in the regulation of neuronal homeostasis.</text>
</comment>
<dbReference type="GO" id="GO:0005764">
    <property type="term" value="C:lysosome"/>
    <property type="evidence" value="ECO:0007669"/>
    <property type="project" value="UniProtKB-SubCell"/>
</dbReference>
<dbReference type="InterPro" id="IPR045326">
    <property type="entry name" value="ATG17-like_dom"/>
</dbReference>
<dbReference type="GO" id="GO:0000422">
    <property type="term" value="P:autophagy of mitochondrion"/>
    <property type="evidence" value="ECO:0007669"/>
    <property type="project" value="TreeGrafter"/>
</dbReference>
<keyword evidence="6" id="KW-0963">Cytoplasm</keyword>
<sequence>MLYIFLVDTGTMMTFDMNLAMESVSKLQTVICKACHISEDKQVLLISGGESLDPHARVGRYSAGTDTNPIYLFSKSTIEAATPPSPSIHYGSDVDLQSQVEGSLIMPPAYETVVSRTQLAVQFRDVDEDELRACMNLVHDQHLQQQGWAAVVANLEDITIALQQRSNIFQAAYSEYLEKRDQYVETLSQIGESLHLQTKIPLLSCLPTNQDGNQQITVLETSSKADSEEVDSLPTCSTLFQWINSQDPHHSLQDMVDRCIKAAEQFDESVADTLSKEVSGATEAVSNASMKEVKGLEDRLYGLDQIMSGARKIVEEQSDMAKGFVQNQSRVTNLRDKSILPDLCASHKKQLVAMLNNHKKLRDIKKKCRMAKEELAVNLHTRLRWVMFVEKKICDVDGKLTIYHESLRRLHKQLDIMRQIEEAPKVYAQLVVEVVRRRMFSLQFMEWANNLAEETKHLHTEEVKRRQSFQHEIGKHFLQSLFQGFEDLPPPYASEAPTEFDQNLPVITAQDVEMLRDAVPELQDIFKVPNDIPVSQRMSFQTVGTSVSFHKETDQLFPGSTNTSDIDILHASGEHLFVHIDSSKMSLGEQVKTCEPSEIIISPQTVSTVEKPDFPIPQSLSETLTQEMSSQVKGESVKGEVMIPSPKKQTDSSELIGSSASGDIDTRRSIESDTQISDKSVGKCAVRKGHNVKGHALSDTSPEIETSQEFSTADYYFDESMPSSMIDSPPNKSATSEKAHSSSGSVRREIIMGLEKELGLRQQNITNLELKLKSMNLVFKKDLPCLKEDFLKLKDLVKVEHKTFGDNFLQIQKQMSDVLEKYSKHVDQSYLELTKTMKQEHLAETQELKTIIATEQETIEKLKEDMDAMKKVIEEQKVSLTNLESKSSTELNEMRSQNKKTIEELQQKHLLELELELDKLRVDLNDELVQHETMVQNLQEKLKQSEEKVETSVREKETTVEDLNRKFQIEKEEITKILEENFTKQKESEIEKLKGELLDEQNTKIKQSEKETSQIFSEKIETLKKEFFEEKETDITNLTQELNDKHEDNILEITEKLTKEKEAALNELRESLDKIQSDKILKIQQGFAVEKEKLEEKAKQDIKQTQDEEQQTEELKQDTAEELRLLEDKLETDYKQKLEKALKDEKDRHTIEIYNLQMQYEKDREDSLNSFKRSMVAEKQVQFNEAVEKVSREKDKTIEELHQLVERMKIEIESQKSSLEKIDQKDQEEDLEEIWNQRLQQKEKEFSAMKHNLEDELALSRQQVAQYQQQLMGTSEMSSTHTEEGATCSESVYKLPVGDLEKNLKLKDMEISKLQEKIMEMSMTASTRVVAQDKVSITSCKIGDLVLLCLDEPHDQYIVFTVRTTLHFLHSDCLEILGLKTAAGEPRKSWILAEITDKEYCQAKKSQNRFKVPVGTKFYRVKAKPWIRDAASANQPSTSSK</sequence>
<name>A0AAN8JMT9_PATCE</name>
<feature type="coiled-coil region" evidence="19">
    <location>
        <begin position="845"/>
        <end position="1003"/>
    </location>
</feature>
<evidence type="ECO:0000256" key="10">
    <source>
        <dbReference type="ARBA" id="ARBA00023015"/>
    </source>
</evidence>
<dbReference type="GO" id="GO:0034517">
    <property type="term" value="P:ribophagy"/>
    <property type="evidence" value="ECO:0007669"/>
    <property type="project" value="TreeGrafter"/>
</dbReference>
<keyword evidence="10" id="KW-0805">Transcription regulation</keyword>
<keyword evidence="7" id="KW-0597">Phosphoprotein</keyword>
<keyword evidence="13" id="KW-0458">Lysosome</keyword>
<dbReference type="GO" id="GO:0034727">
    <property type="term" value="P:piecemeal microautophagy of the nucleus"/>
    <property type="evidence" value="ECO:0007669"/>
    <property type="project" value="TreeGrafter"/>
</dbReference>
<evidence type="ECO:0000256" key="11">
    <source>
        <dbReference type="ARBA" id="ARBA00023054"/>
    </source>
</evidence>
<keyword evidence="8" id="KW-0653">Protein transport</keyword>
<comment type="caution">
    <text evidence="23">The sequence shown here is derived from an EMBL/GenBank/DDBJ whole genome shotgun (WGS) entry which is preliminary data.</text>
</comment>
<evidence type="ECO:0000256" key="2">
    <source>
        <dbReference type="ARBA" id="ARBA00004329"/>
    </source>
</evidence>
<dbReference type="GO" id="GO:0061723">
    <property type="term" value="P:glycophagy"/>
    <property type="evidence" value="ECO:0007669"/>
    <property type="project" value="TreeGrafter"/>
</dbReference>
<evidence type="ECO:0000256" key="6">
    <source>
        <dbReference type="ARBA" id="ARBA00022490"/>
    </source>
</evidence>
<reference evidence="23 24" key="1">
    <citation type="submission" date="2024-01" db="EMBL/GenBank/DDBJ databases">
        <title>The genome of the rayed Mediterranean limpet Patella caerulea (Linnaeus, 1758).</title>
        <authorList>
            <person name="Anh-Thu Weber A."/>
            <person name="Halstead-Nussloch G."/>
        </authorList>
    </citation>
    <scope>NUCLEOTIDE SEQUENCE [LARGE SCALE GENOMIC DNA]</scope>
    <source>
        <strain evidence="23">AATW-2023a</strain>
        <tissue evidence="23">Whole specimen</tissue>
    </source>
</reference>
<keyword evidence="5" id="KW-0813">Transport</keyword>
<accession>A0AAN8JMT9</accession>
<dbReference type="CDD" id="cd17060">
    <property type="entry name" value="Ubl_RB1CC1"/>
    <property type="match status" value="1"/>
</dbReference>
<evidence type="ECO:0000256" key="20">
    <source>
        <dbReference type="SAM" id="MobiDB-lite"/>
    </source>
</evidence>
<evidence type="ECO:0000256" key="17">
    <source>
        <dbReference type="ARBA" id="ARBA00069790"/>
    </source>
</evidence>
<dbReference type="Pfam" id="PF04108">
    <property type="entry name" value="ATG17_like"/>
    <property type="match status" value="1"/>
</dbReference>
<evidence type="ECO:0000259" key="22">
    <source>
        <dbReference type="Pfam" id="PF10377"/>
    </source>
</evidence>
<dbReference type="GO" id="GO:0031090">
    <property type="term" value="C:organelle membrane"/>
    <property type="evidence" value="ECO:0007669"/>
    <property type="project" value="UniProtKB-ARBA"/>
</dbReference>
<evidence type="ECO:0000256" key="9">
    <source>
        <dbReference type="ARBA" id="ARBA00023006"/>
    </source>
</evidence>
<dbReference type="GO" id="GO:0034045">
    <property type="term" value="C:phagophore assembly site membrane"/>
    <property type="evidence" value="ECO:0007669"/>
    <property type="project" value="TreeGrafter"/>
</dbReference>
<dbReference type="GO" id="GO:0061709">
    <property type="term" value="P:reticulophagy"/>
    <property type="evidence" value="ECO:0007669"/>
    <property type="project" value="TreeGrafter"/>
</dbReference>
<evidence type="ECO:0000256" key="19">
    <source>
        <dbReference type="SAM" id="Coils"/>
    </source>
</evidence>